<name>A0ABP8CHT2_9ACTN</name>
<evidence type="ECO:0000313" key="1">
    <source>
        <dbReference type="EMBL" id="GAA4239512.1"/>
    </source>
</evidence>
<proteinExistence type="predicted"/>
<sequence>MLDGVVSVFGTTALGSGALDPLDALDSVGVVDDVFGVVDVVGPWGPEVVGWAVGDFGAGRGAAEDGSGEGVVGDGVRVEGLVVWHGFALVFVAVVSQAGLGVRFGDGSAAGGVVVAVSGVVAAWQGAVFAQGSSCALVGFGFVLWGLRVGQGLPLHGRTLLVCVRTGLSRPGTVVCVPLEKPMTPRIVREGVFVASALATTSSFSFDEPVTTEPGTRMVAPRATAVLPMSPRSQRSWLSESACTHLDECFIQVSGRSTVSRSTASLAVPPSARTRTV</sequence>
<dbReference type="EMBL" id="BAABAS010000020">
    <property type="protein sequence ID" value="GAA4239512.1"/>
    <property type="molecule type" value="Genomic_DNA"/>
</dbReference>
<dbReference type="Proteomes" id="UP001501710">
    <property type="component" value="Unassembled WGS sequence"/>
</dbReference>
<keyword evidence="2" id="KW-1185">Reference proteome</keyword>
<organism evidence="1 2">
    <name type="scientific">Actinomadura meridiana</name>
    <dbReference type="NCBI Taxonomy" id="559626"/>
    <lineage>
        <taxon>Bacteria</taxon>
        <taxon>Bacillati</taxon>
        <taxon>Actinomycetota</taxon>
        <taxon>Actinomycetes</taxon>
        <taxon>Streptosporangiales</taxon>
        <taxon>Thermomonosporaceae</taxon>
        <taxon>Actinomadura</taxon>
    </lineage>
</organism>
<evidence type="ECO:0000313" key="2">
    <source>
        <dbReference type="Proteomes" id="UP001501710"/>
    </source>
</evidence>
<gene>
    <name evidence="1" type="ORF">GCM10022254_59920</name>
</gene>
<accession>A0ABP8CHT2</accession>
<reference evidence="2" key="1">
    <citation type="journal article" date="2019" name="Int. J. Syst. Evol. Microbiol.">
        <title>The Global Catalogue of Microorganisms (GCM) 10K type strain sequencing project: providing services to taxonomists for standard genome sequencing and annotation.</title>
        <authorList>
            <consortium name="The Broad Institute Genomics Platform"/>
            <consortium name="The Broad Institute Genome Sequencing Center for Infectious Disease"/>
            <person name="Wu L."/>
            <person name="Ma J."/>
        </authorList>
    </citation>
    <scope>NUCLEOTIDE SEQUENCE [LARGE SCALE GENOMIC DNA]</scope>
    <source>
        <strain evidence="2">JCM 17440</strain>
    </source>
</reference>
<comment type="caution">
    <text evidence="1">The sequence shown here is derived from an EMBL/GenBank/DDBJ whole genome shotgun (WGS) entry which is preliminary data.</text>
</comment>
<protein>
    <submittedName>
        <fullName evidence="1">Uncharacterized protein</fullName>
    </submittedName>
</protein>